<comment type="caution">
    <text evidence="3">The sequence shown here is derived from an EMBL/GenBank/DDBJ whole genome shotgun (WGS) entry which is preliminary data.</text>
</comment>
<accession>A0A368VRA1</accession>
<dbReference type="Proteomes" id="UP000252415">
    <property type="component" value="Unassembled WGS sequence"/>
</dbReference>
<protein>
    <submittedName>
        <fullName evidence="3">Uncharacterized protein</fullName>
    </submittedName>
</protein>
<evidence type="ECO:0000313" key="4">
    <source>
        <dbReference type="Proteomes" id="UP000252415"/>
    </source>
</evidence>
<dbReference type="EMBL" id="QPJD01000012">
    <property type="protein sequence ID" value="RCW44177.1"/>
    <property type="molecule type" value="Genomic_DNA"/>
</dbReference>
<reference evidence="3 4" key="1">
    <citation type="submission" date="2018-07" db="EMBL/GenBank/DDBJ databases">
        <title>Genomic Encyclopedia of Type Strains, Phase III (KMG-III): the genomes of soil and plant-associated and newly described type strains.</title>
        <authorList>
            <person name="Whitman W."/>
        </authorList>
    </citation>
    <scope>NUCLEOTIDE SEQUENCE [LARGE SCALE GENOMIC DNA]</scope>
    <source>
        <strain evidence="3 4">CECT 7506</strain>
    </source>
</reference>
<gene>
    <name evidence="3" type="ORF">DFP97_11240</name>
</gene>
<keyword evidence="2" id="KW-0732">Signal</keyword>
<dbReference type="OrthoDB" id="1267107at2"/>
<proteinExistence type="predicted"/>
<feature type="compositionally biased region" description="Polar residues" evidence="1">
    <location>
        <begin position="24"/>
        <end position="44"/>
    </location>
</feature>
<evidence type="ECO:0000313" key="3">
    <source>
        <dbReference type="EMBL" id="RCW44177.1"/>
    </source>
</evidence>
<feature type="region of interest" description="Disordered" evidence="1">
    <location>
        <begin position="24"/>
        <end position="72"/>
    </location>
</feature>
<evidence type="ECO:0000256" key="1">
    <source>
        <dbReference type="SAM" id="MobiDB-lite"/>
    </source>
</evidence>
<keyword evidence="4" id="KW-1185">Reference proteome</keyword>
<feature type="signal peptide" evidence="2">
    <location>
        <begin position="1"/>
        <end position="19"/>
    </location>
</feature>
<evidence type="ECO:0000256" key="2">
    <source>
        <dbReference type="SAM" id="SignalP"/>
    </source>
</evidence>
<feature type="chain" id="PRO_5016927557" evidence="2">
    <location>
        <begin position="20"/>
        <end position="232"/>
    </location>
</feature>
<dbReference type="AlphaFoldDB" id="A0A368VRA1"/>
<dbReference type="PROSITE" id="PS51257">
    <property type="entry name" value="PROKAR_LIPOPROTEIN"/>
    <property type="match status" value="1"/>
</dbReference>
<sequence length="232" mass="25366">MNKIMMVLTLILLLSGCSAANNNVGNTPDNSNPSTNVGQGNQPDPSEPAPEETDTSNKVEEEEEPAAATTEQEAAEAVILALKEADMTALAAYIHPDKGLLFSPYAHIDTASAKVFPAAGLPALTDPTVYTWGSYDGTGDPIELTFQQYFDKFVYDKDFIEPETIGVDEIKGEGNTLVNIKDVFPNSYVMDYYFSGFDAQYNGMDWESLILVLEELDGAWYVSAIVHSQWTI</sequence>
<name>A0A368VRA1_9BACL</name>
<organism evidence="3 4">
    <name type="scientific">Paenibacillus prosopidis</name>
    <dbReference type="NCBI Taxonomy" id="630520"/>
    <lineage>
        <taxon>Bacteria</taxon>
        <taxon>Bacillati</taxon>
        <taxon>Bacillota</taxon>
        <taxon>Bacilli</taxon>
        <taxon>Bacillales</taxon>
        <taxon>Paenibacillaceae</taxon>
        <taxon>Paenibacillus</taxon>
    </lineage>
</organism>
<dbReference type="RefSeq" id="WP_114381741.1">
    <property type="nucleotide sequence ID" value="NZ_QPJD01000012.1"/>
</dbReference>
<feature type="compositionally biased region" description="Acidic residues" evidence="1">
    <location>
        <begin position="49"/>
        <end position="65"/>
    </location>
</feature>